<evidence type="ECO:0000313" key="1">
    <source>
        <dbReference type="EnsemblPlants" id="Solyc09g010240.2.1"/>
    </source>
</evidence>
<accession>A0A3Q7HZN9</accession>
<keyword evidence="2" id="KW-1185">Reference proteome</keyword>
<dbReference type="AlphaFoldDB" id="A0A3Q7HZN9"/>
<sequence length="92" mass="10646">MTRASTYKDALKGFIVGYQEDMQQVWRKNEDAKLHKDIYAAKEQYWPLQYKFGQMGEGNYIANGSTLSFVKVWMEEAGLDQNRSGEPGMDVR</sequence>
<dbReference type="EnsemblPlants" id="Solyc09g010240.2.1">
    <property type="protein sequence ID" value="Solyc09g010240.2.1"/>
    <property type="gene ID" value="Solyc09g010240.2"/>
</dbReference>
<reference evidence="1" key="1">
    <citation type="journal article" date="2012" name="Nature">
        <title>The tomato genome sequence provides insights into fleshy fruit evolution.</title>
        <authorList>
            <consortium name="Tomato Genome Consortium"/>
        </authorList>
    </citation>
    <scope>NUCLEOTIDE SEQUENCE [LARGE SCALE GENOMIC DNA]</scope>
    <source>
        <strain evidence="1">cv. Heinz 1706</strain>
    </source>
</reference>
<dbReference type="Gramene" id="Solyc09g010240.2.1">
    <property type="protein sequence ID" value="Solyc09g010240.2.1"/>
    <property type="gene ID" value="Solyc09g010240.2"/>
</dbReference>
<dbReference type="PaxDb" id="4081-Solyc09g010240.1.1"/>
<organism evidence="1">
    <name type="scientific">Solanum lycopersicum</name>
    <name type="common">Tomato</name>
    <name type="synonym">Lycopersicon esculentum</name>
    <dbReference type="NCBI Taxonomy" id="4081"/>
    <lineage>
        <taxon>Eukaryota</taxon>
        <taxon>Viridiplantae</taxon>
        <taxon>Streptophyta</taxon>
        <taxon>Embryophyta</taxon>
        <taxon>Tracheophyta</taxon>
        <taxon>Spermatophyta</taxon>
        <taxon>Magnoliopsida</taxon>
        <taxon>eudicotyledons</taxon>
        <taxon>Gunneridae</taxon>
        <taxon>Pentapetalae</taxon>
        <taxon>asterids</taxon>
        <taxon>lamiids</taxon>
        <taxon>Solanales</taxon>
        <taxon>Solanaceae</taxon>
        <taxon>Solanoideae</taxon>
        <taxon>Solaneae</taxon>
        <taxon>Solanum</taxon>
        <taxon>Solanum subgen. Lycopersicon</taxon>
    </lineage>
</organism>
<proteinExistence type="predicted"/>
<dbReference type="InParanoid" id="A0A3Q7HZN9"/>
<reference evidence="1" key="2">
    <citation type="submission" date="2019-01" db="UniProtKB">
        <authorList>
            <consortium name="EnsemblPlants"/>
        </authorList>
    </citation>
    <scope>IDENTIFICATION</scope>
    <source>
        <strain evidence="1">cv. Heinz 1706</strain>
    </source>
</reference>
<dbReference type="Proteomes" id="UP000004994">
    <property type="component" value="Chromosome 9"/>
</dbReference>
<protein>
    <submittedName>
        <fullName evidence="1">Uncharacterized protein</fullName>
    </submittedName>
</protein>
<evidence type="ECO:0000313" key="2">
    <source>
        <dbReference type="Proteomes" id="UP000004994"/>
    </source>
</evidence>
<name>A0A3Q7HZN9_SOLLC</name>